<dbReference type="PRINTS" id="PR00509">
    <property type="entry name" value="PGMPMM"/>
</dbReference>
<dbReference type="AlphaFoldDB" id="A0AAW5EQP8"/>
<dbReference type="Proteomes" id="UP001202887">
    <property type="component" value="Unassembled WGS sequence"/>
</dbReference>
<sequence>MSNQISPLAGKPAPDSILVNIPRLMTAYFAGKPDPKIPTQRVSFGTSGHRGSSLSNSFNEHHILAISQAICLYRAQAGITGPLFIGIDTHALSEAALASALEVFAANKVEVMIDQDGGYTPTPVISHAILTYNHGRKSGLADGVVITPSHNPPEDGGFKYNPPNGGPADTDVTTWIQDKANAFLETKMEGVHRIAYAQALKSPHVHKYDYITPYVADLENVVDMAAIRDAGVKIGIDPLGGAAVHYWKPIIERYGINATIVSEQVDPTFSFMTADWDGKIRMDCSSPYAMARLIDLRDKFDVAFANDTDADRHGIVTRTAGLMNPNHYLSAAIAYLFEHRAGWSRDAGVGITLVSSAMIERVAGMLGRKFVEMPVGFKWFVDGLNTGSLGFCGEESAGASFLRTDAGAWSTDKDGIILGLLAAEITAKTKLDPSQIYTQLTEKLGTPFYARIDVAADPEQKALLKKVTAEQLAYLTELGGQPVRAKLTKAPGNDVAFGGIKITAKDGWFAVRPSGTENVYKIYAESFISADHLRQIQQEAQQVVSTLFERAKA</sequence>
<dbReference type="GO" id="GO:0006166">
    <property type="term" value="P:purine ribonucleoside salvage"/>
    <property type="evidence" value="ECO:0007669"/>
    <property type="project" value="TreeGrafter"/>
</dbReference>
<dbReference type="Pfam" id="PF00408">
    <property type="entry name" value="PGM_PMM_IV"/>
    <property type="match status" value="1"/>
</dbReference>
<dbReference type="GO" id="GO:0004614">
    <property type="term" value="F:phosphoglucomutase activity"/>
    <property type="evidence" value="ECO:0007669"/>
    <property type="project" value="UniProtKB-UniRule"/>
</dbReference>
<evidence type="ECO:0000256" key="2">
    <source>
        <dbReference type="ARBA" id="ARBA00010231"/>
    </source>
</evidence>
<proteinExistence type="inferred from homology"/>
<dbReference type="InterPro" id="IPR016066">
    <property type="entry name" value="A-D-PHexomutase_CS"/>
</dbReference>
<dbReference type="SUPFAM" id="SSF55957">
    <property type="entry name" value="Phosphoglucomutase, C-terminal domain"/>
    <property type="match status" value="1"/>
</dbReference>
<dbReference type="PROSITE" id="PS00710">
    <property type="entry name" value="PGM_PMM"/>
    <property type="match status" value="1"/>
</dbReference>
<dbReference type="GO" id="GO:0000287">
    <property type="term" value="F:magnesium ion binding"/>
    <property type="evidence" value="ECO:0007669"/>
    <property type="project" value="InterPro"/>
</dbReference>
<evidence type="ECO:0000256" key="8">
    <source>
        <dbReference type="RuleBase" id="RU004326"/>
    </source>
</evidence>
<dbReference type="InterPro" id="IPR036900">
    <property type="entry name" value="A-D-PHexomutase_C_sf"/>
</dbReference>
<feature type="domain" description="Alpha-D-phosphohexomutase alpha/beta/alpha" evidence="12">
    <location>
        <begin position="324"/>
        <end position="443"/>
    </location>
</feature>
<keyword evidence="3" id="KW-0597">Phosphoprotein</keyword>
<dbReference type="PANTHER" id="PTHR45745:SF1">
    <property type="entry name" value="PHOSPHOGLUCOMUTASE 2B-RELATED"/>
    <property type="match status" value="1"/>
</dbReference>
<dbReference type="SUPFAM" id="SSF53738">
    <property type="entry name" value="Phosphoglucomutase, first 3 domains"/>
    <property type="match status" value="3"/>
</dbReference>
<comment type="similarity">
    <text evidence="2 8">Belongs to the phosphohexose mutase family.</text>
</comment>
<evidence type="ECO:0000259" key="12">
    <source>
        <dbReference type="Pfam" id="PF02880"/>
    </source>
</evidence>
<dbReference type="InterPro" id="IPR016055">
    <property type="entry name" value="A-D-PHexomutase_a/b/a-I/II/III"/>
</dbReference>
<protein>
    <recommendedName>
        <fullName evidence="7">Phosphoglucomutase</fullName>
        <ecNumber evidence="7">5.4.2.2</ecNumber>
    </recommendedName>
</protein>
<evidence type="ECO:0000256" key="4">
    <source>
        <dbReference type="ARBA" id="ARBA00022723"/>
    </source>
</evidence>
<feature type="domain" description="Alpha-D-phosphohexomutase C-terminal" evidence="9">
    <location>
        <begin position="498"/>
        <end position="539"/>
    </location>
</feature>
<keyword evidence="4 8" id="KW-0479">Metal-binding</keyword>
<feature type="domain" description="Alpha-D-phosphohexomutase alpha/beta/alpha" evidence="10">
    <location>
        <begin position="42"/>
        <end position="182"/>
    </location>
</feature>
<reference evidence="13" key="2">
    <citation type="submission" date="2022-03" db="EMBL/GenBank/DDBJ databases">
        <authorList>
            <person name="Ryngajllo M."/>
            <person name="Jacek P."/>
            <person name="Kubiak K."/>
        </authorList>
    </citation>
    <scope>NUCLEOTIDE SEQUENCE</scope>
    <source>
        <strain evidence="13">SI1</strain>
    </source>
</reference>
<dbReference type="GO" id="GO:0008973">
    <property type="term" value="F:phosphopentomutase activity"/>
    <property type="evidence" value="ECO:0007669"/>
    <property type="project" value="TreeGrafter"/>
</dbReference>
<dbReference type="InterPro" id="IPR005846">
    <property type="entry name" value="A-D-PHexomutase_a/b/a-III"/>
</dbReference>
<dbReference type="NCBIfam" id="TIGR01132">
    <property type="entry name" value="pgm"/>
    <property type="match status" value="1"/>
</dbReference>
<keyword evidence="5 8" id="KW-0460">Magnesium</keyword>
<organism evidence="13 14">
    <name type="scientific">Novacetimonas hansenii</name>
    <name type="common">Komagataeibacter hansenii</name>
    <dbReference type="NCBI Taxonomy" id="436"/>
    <lineage>
        <taxon>Bacteria</taxon>
        <taxon>Pseudomonadati</taxon>
        <taxon>Pseudomonadota</taxon>
        <taxon>Alphaproteobacteria</taxon>
        <taxon>Acetobacterales</taxon>
        <taxon>Acetobacteraceae</taxon>
        <taxon>Novacetimonas</taxon>
    </lineage>
</organism>
<dbReference type="Gene3D" id="3.40.120.10">
    <property type="entry name" value="Alpha-D-Glucose-1,6-Bisphosphate, subunit A, domain 3"/>
    <property type="match status" value="3"/>
</dbReference>
<dbReference type="EC" id="5.4.2.2" evidence="7"/>
<feature type="domain" description="Alpha-D-phosphohexomutase alpha/beta/alpha" evidence="11">
    <location>
        <begin position="213"/>
        <end position="317"/>
    </location>
</feature>
<evidence type="ECO:0000256" key="7">
    <source>
        <dbReference type="NCBIfam" id="TIGR01132"/>
    </source>
</evidence>
<dbReference type="EMBL" id="JAIBCX010000006">
    <property type="protein sequence ID" value="MCJ8353081.1"/>
    <property type="molecule type" value="Genomic_DNA"/>
</dbReference>
<dbReference type="PANTHER" id="PTHR45745">
    <property type="entry name" value="PHOSPHOMANNOMUTASE 45A"/>
    <property type="match status" value="1"/>
</dbReference>
<dbReference type="InterPro" id="IPR005845">
    <property type="entry name" value="A-D-PHexomutase_a/b/a-II"/>
</dbReference>
<evidence type="ECO:0000256" key="3">
    <source>
        <dbReference type="ARBA" id="ARBA00022553"/>
    </source>
</evidence>
<evidence type="ECO:0000259" key="11">
    <source>
        <dbReference type="Pfam" id="PF02879"/>
    </source>
</evidence>
<accession>A0AAW5EQP8</accession>
<dbReference type="Gene3D" id="3.30.310.50">
    <property type="entry name" value="Alpha-D-phosphohexomutase, C-terminal domain"/>
    <property type="match status" value="1"/>
</dbReference>
<dbReference type="Pfam" id="PF02879">
    <property type="entry name" value="PGM_PMM_II"/>
    <property type="match status" value="1"/>
</dbReference>
<dbReference type="Pfam" id="PF02880">
    <property type="entry name" value="PGM_PMM_III"/>
    <property type="match status" value="1"/>
</dbReference>
<evidence type="ECO:0000259" key="10">
    <source>
        <dbReference type="Pfam" id="PF02878"/>
    </source>
</evidence>
<dbReference type="InterPro" id="IPR005843">
    <property type="entry name" value="A-D-PHexomutase_C"/>
</dbReference>
<evidence type="ECO:0000256" key="1">
    <source>
        <dbReference type="ARBA" id="ARBA00001946"/>
    </source>
</evidence>
<dbReference type="InterPro" id="IPR005844">
    <property type="entry name" value="A-D-PHexomutase_a/b/a-I"/>
</dbReference>
<dbReference type="GO" id="GO:0005975">
    <property type="term" value="P:carbohydrate metabolic process"/>
    <property type="evidence" value="ECO:0007669"/>
    <property type="project" value="UniProtKB-UniRule"/>
</dbReference>
<evidence type="ECO:0000256" key="6">
    <source>
        <dbReference type="ARBA" id="ARBA00023235"/>
    </source>
</evidence>
<evidence type="ECO:0000313" key="13">
    <source>
        <dbReference type="EMBL" id="MCJ8353081.1"/>
    </source>
</evidence>
<comment type="caution">
    <text evidence="13">The sequence shown here is derived from an EMBL/GenBank/DDBJ whole genome shotgun (WGS) entry which is preliminary data.</text>
</comment>
<dbReference type="RefSeq" id="WP_003619969.1">
    <property type="nucleotide sequence ID" value="NZ_CALLXP010000034.1"/>
</dbReference>
<dbReference type="CDD" id="cd05801">
    <property type="entry name" value="PGM_like3"/>
    <property type="match status" value="1"/>
</dbReference>
<dbReference type="Pfam" id="PF02878">
    <property type="entry name" value="PGM_PMM_I"/>
    <property type="match status" value="1"/>
</dbReference>
<dbReference type="InterPro" id="IPR005852">
    <property type="entry name" value="PGM_a-D-Glc-sp"/>
</dbReference>
<evidence type="ECO:0000256" key="5">
    <source>
        <dbReference type="ARBA" id="ARBA00022842"/>
    </source>
</evidence>
<evidence type="ECO:0000259" key="9">
    <source>
        <dbReference type="Pfam" id="PF00408"/>
    </source>
</evidence>
<comment type="cofactor">
    <cofactor evidence="1">
        <name>Mg(2+)</name>
        <dbReference type="ChEBI" id="CHEBI:18420"/>
    </cofactor>
</comment>
<gene>
    <name evidence="13" type="primary">pgm</name>
    <name evidence="13" type="ORF">K1W68_03595</name>
</gene>
<keyword evidence="6 13" id="KW-0413">Isomerase</keyword>
<reference evidence="13" key="1">
    <citation type="journal article" date="2021" name="Polymers (Basel)">
        <title>Highly Stretchable Bacterial Cellulose Produced by Komagataeibacter hansenii SI1.</title>
        <authorList>
            <person name="Cielecka I."/>
            <person name="Ryngajllo M."/>
            <person name="Maniukiewicz W."/>
            <person name="Bielecki S."/>
        </authorList>
    </citation>
    <scope>NUCLEOTIDE SEQUENCE</scope>
    <source>
        <strain evidence="13">SI1</strain>
    </source>
</reference>
<name>A0AAW5EQP8_NOVHA</name>
<dbReference type="InterPro" id="IPR005841">
    <property type="entry name" value="Alpha-D-phosphohexomutase_SF"/>
</dbReference>
<evidence type="ECO:0000313" key="14">
    <source>
        <dbReference type="Proteomes" id="UP001202887"/>
    </source>
</evidence>